<reference evidence="1 2" key="1">
    <citation type="submission" date="2018-06" db="EMBL/GenBank/DDBJ databases">
        <title>Comparative genomics reveals the genomic features of Rhizophagus irregularis, R. cerebriforme, R. diaphanum and Gigaspora rosea, and their symbiotic lifestyle signature.</title>
        <authorList>
            <person name="Morin E."/>
            <person name="San Clemente H."/>
            <person name="Chen E.C.H."/>
            <person name="De La Providencia I."/>
            <person name="Hainaut M."/>
            <person name="Kuo A."/>
            <person name="Kohler A."/>
            <person name="Murat C."/>
            <person name="Tang N."/>
            <person name="Roy S."/>
            <person name="Loubradou J."/>
            <person name="Henrissat B."/>
            <person name="Grigoriev I.V."/>
            <person name="Corradi N."/>
            <person name="Roux C."/>
            <person name="Martin F.M."/>
        </authorList>
    </citation>
    <scope>NUCLEOTIDE SEQUENCE [LARGE SCALE GENOMIC DNA]</scope>
    <source>
        <strain evidence="1 2">DAOM 194757</strain>
    </source>
</reference>
<keyword evidence="2" id="KW-1185">Reference proteome</keyword>
<accession>A0A397V0Z0</accession>
<gene>
    <name evidence="1" type="ORF">C2G38_2194396</name>
</gene>
<protein>
    <submittedName>
        <fullName evidence="1">Uncharacterized protein</fullName>
    </submittedName>
</protein>
<organism evidence="1 2">
    <name type="scientific">Gigaspora rosea</name>
    <dbReference type="NCBI Taxonomy" id="44941"/>
    <lineage>
        <taxon>Eukaryota</taxon>
        <taxon>Fungi</taxon>
        <taxon>Fungi incertae sedis</taxon>
        <taxon>Mucoromycota</taxon>
        <taxon>Glomeromycotina</taxon>
        <taxon>Glomeromycetes</taxon>
        <taxon>Diversisporales</taxon>
        <taxon>Gigasporaceae</taxon>
        <taxon>Gigaspora</taxon>
    </lineage>
</organism>
<dbReference type="EMBL" id="QKWP01000807">
    <property type="protein sequence ID" value="RIB14679.1"/>
    <property type="molecule type" value="Genomic_DNA"/>
</dbReference>
<evidence type="ECO:0000313" key="2">
    <source>
        <dbReference type="Proteomes" id="UP000266673"/>
    </source>
</evidence>
<evidence type="ECO:0000313" key="1">
    <source>
        <dbReference type="EMBL" id="RIB14679.1"/>
    </source>
</evidence>
<dbReference type="Proteomes" id="UP000266673">
    <property type="component" value="Unassembled WGS sequence"/>
</dbReference>
<name>A0A397V0Z0_9GLOM</name>
<proteinExistence type="predicted"/>
<dbReference type="AlphaFoldDB" id="A0A397V0Z0"/>
<comment type="caution">
    <text evidence="1">The sequence shown here is derived from an EMBL/GenBank/DDBJ whole genome shotgun (WGS) entry which is preliminary data.</text>
</comment>
<sequence length="164" mass="18948">MIYNSNVKIPIEEAPDKNKILEIVCSPNMKHAATLDEVSNISFWPTINQEQLLEKVKTDRIDNIRINENIGAVHLSLLKLVTMKNYYLYAQRIRKLKKQAYSLFSTETEINISSFTTNLVIDRLHLIASEQGERLPYRCINNSGKYNFNLMDPVFKIQCSHGSQ</sequence>